<dbReference type="Proteomes" id="UP000244005">
    <property type="component" value="Unassembled WGS sequence"/>
</dbReference>
<keyword evidence="2" id="KW-1185">Reference proteome</keyword>
<gene>
    <name evidence="1" type="ORF">MARPO_0132s0042</name>
</gene>
<dbReference type="Gramene" id="Mp4g09990.1">
    <property type="protein sequence ID" value="Mp4g09990.1.cds1"/>
    <property type="gene ID" value="Mp4g09990"/>
</dbReference>
<dbReference type="AlphaFoldDB" id="A0A2R6W7Y7"/>
<dbReference type="EMBL" id="KZ772804">
    <property type="protein sequence ID" value="PTQ29970.1"/>
    <property type="molecule type" value="Genomic_DNA"/>
</dbReference>
<evidence type="ECO:0000313" key="1">
    <source>
        <dbReference type="EMBL" id="PTQ29970.1"/>
    </source>
</evidence>
<accession>A0A2R6W7Y7</accession>
<proteinExistence type="predicted"/>
<reference evidence="2" key="1">
    <citation type="journal article" date="2017" name="Cell">
        <title>Insights into land plant evolution garnered from the Marchantia polymorpha genome.</title>
        <authorList>
            <person name="Bowman J.L."/>
            <person name="Kohchi T."/>
            <person name="Yamato K.T."/>
            <person name="Jenkins J."/>
            <person name="Shu S."/>
            <person name="Ishizaki K."/>
            <person name="Yamaoka S."/>
            <person name="Nishihama R."/>
            <person name="Nakamura Y."/>
            <person name="Berger F."/>
            <person name="Adam C."/>
            <person name="Aki S.S."/>
            <person name="Althoff F."/>
            <person name="Araki T."/>
            <person name="Arteaga-Vazquez M.A."/>
            <person name="Balasubrmanian S."/>
            <person name="Barry K."/>
            <person name="Bauer D."/>
            <person name="Boehm C.R."/>
            <person name="Briginshaw L."/>
            <person name="Caballero-Perez J."/>
            <person name="Catarino B."/>
            <person name="Chen F."/>
            <person name="Chiyoda S."/>
            <person name="Chovatia M."/>
            <person name="Davies K.M."/>
            <person name="Delmans M."/>
            <person name="Demura T."/>
            <person name="Dierschke T."/>
            <person name="Dolan L."/>
            <person name="Dorantes-Acosta A.E."/>
            <person name="Eklund D.M."/>
            <person name="Florent S.N."/>
            <person name="Flores-Sandoval E."/>
            <person name="Fujiyama A."/>
            <person name="Fukuzawa H."/>
            <person name="Galik B."/>
            <person name="Grimanelli D."/>
            <person name="Grimwood J."/>
            <person name="Grossniklaus U."/>
            <person name="Hamada T."/>
            <person name="Haseloff J."/>
            <person name="Hetherington A.J."/>
            <person name="Higo A."/>
            <person name="Hirakawa Y."/>
            <person name="Hundley H.N."/>
            <person name="Ikeda Y."/>
            <person name="Inoue K."/>
            <person name="Inoue S.I."/>
            <person name="Ishida S."/>
            <person name="Jia Q."/>
            <person name="Kakita M."/>
            <person name="Kanazawa T."/>
            <person name="Kawai Y."/>
            <person name="Kawashima T."/>
            <person name="Kennedy M."/>
            <person name="Kinose K."/>
            <person name="Kinoshita T."/>
            <person name="Kohara Y."/>
            <person name="Koide E."/>
            <person name="Komatsu K."/>
            <person name="Kopischke S."/>
            <person name="Kubo M."/>
            <person name="Kyozuka J."/>
            <person name="Lagercrantz U."/>
            <person name="Lin S.S."/>
            <person name="Lindquist E."/>
            <person name="Lipzen A.M."/>
            <person name="Lu C.W."/>
            <person name="De Luna E."/>
            <person name="Martienssen R.A."/>
            <person name="Minamino N."/>
            <person name="Mizutani M."/>
            <person name="Mizutani M."/>
            <person name="Mochizuki N."/>
            <person name="Monte I."/>
            <person name="Mosher R."/>
            <person name="Nagasaki H."/>
            <person name="Nakagami H."/>
            <person name="Naramoto S."/>
            <person name="Nishitani K."/>
            <person name="Ohtani M."/>
            <person name="Okamoto T."/>
            <person name="Okumura M."/>
            <person name="Phillips J."/>
            <person name="Pollak B."/>
            <person name="Reinders A."/>
            <person name="Rovekamp M."/>
            <person name="Sano R."/>
            <person name="Sawa S."/>
            <person name="Schmid M.W."/>
            <person name="Shirakawa M."/>
            <person name="Solano R."/>
            <person name="Spunde A."/>
            <person name="Suetsugu N."/>
            <person name="Sugano S."/>
            <person name="Sugiyama A."/>
            <person name="Sun R."/>
            <person name="Suzuki Y."/>
            <person name="Takenaka M."/>
            <person name="Takezawa D."/>
            <person name="Tomogane H."/>
            <person name="Tsuzuki M."/>
            <person name="Ueda T."/>
            <person name="Umeda M."/>
            <person name="Ward J.M."/>
            <person name="Watanabe Y."/>
            <person name="Yazaki K."/>
            <person name="Yokoyama R."/>
            <person name="Yoshitake Y."/>
            <person name="Yotsui I."/>
            <person name="Zachgo S."/>
            <person name="Schmutz J."/>
        </authorList>
    </citation>
    <scope>NUCLEOTIDE SEQUENCE [LARGE SCALE GENOMIC DNA]</scope>
    <source>
        <strain evidence="2">Tak-1</strain>
    </source>
</reference>
<sequence length="83" mass="9096">MRQSAAGHIFFFACGALEFAGHTFFFACGALEFASVITGRRLLDSMFLDRDSRRRSVKDCLSCDGDGRFRIVGISLLPAAKSV</sequence>
<organism evidence="1 2">
    <name type="scientific">Marchantia polymorpha</name>
    <name type="common">Common liverwort</name>
    <name type="synonym">Marchantia aquatica</name>
    <dbReference type="NCBI Taxonomy" id="3197"/>
    <lineage>
        <taxon>Eukaryota</taxon>
        <taxon>Viridiplantae</taxon>
        <taxon>Streptophyta</taxon>
        <taxon>Embryophyta</taxon>
        <taxon>Marchantiophyta</taxon>
        <taxon>Marchantiopsida</taxon>
        <taxon>Marchantiidae</taxon>
        <taxon>Marchantiales</taxon>
        <taxon>Marchantiaceae</taxon>
        <taxon>Marchantia</taxon>
    </lineage>
</organism>
<name>A0A2R6W7Y7_MARPO</name>
<protein>
    <submittedName>
        <fullName evidence="1">Uncharacterized protein</fullName>
    </submittedName>
</protein>
<evidence type="ECO:0000313" key="2">
    <source>
        <dbReference type="Proteomes" id="UP000244005"/>
    </source>
</evidence>